<dbReference type="Pfam" id="PF26428">
    <property type="entry name" value="Zwei_Ig_N"/>
    <property type="match status" value="1"/>
</dbReference>
<dbReference type="InterPro" id="IPR003598">
    <property type="entry name" value="Ig_sub2"/>
</dbReference>
<organism evidence="6 7">
    <name type="scientific">Ditylenchus dipsaci</name>
    <dbReference type="NCBI Taxonomy" id="166011"/>
    <lineage>
        <taxon>Eukaryota</taxon>
        <taxon>Metazoa</taxon>
        <taxon>Ecdysozoa</taxon>
        <taxon>Nematoda</taxon>
        <taxon>Chromadorea</taxon>
        <taxon>Rhabditida</taxon>
        <taxon>Tylenchina</taxon>
        <taxon>Tylenchomorpha</taxon>
        <taxon>Sphaerularioidea</taxon>
        <taxon>Anguinidae</taxon>
        <taxon>Anguininae</taxon>
        <taxon>Ditylenchus</taxon>
    </lineage>
</organism>
<protein>
    <submittedName>
        <fullName evidence="7">Ig-like domain-containing protein</fullName>
    </submittedName>
</protein>
<dbReference type="InterPro" id="IPR036179">
    <property type="entry name" value="Ig-like_dom_sf"/>
</dbReference>
<keyword evidence="2" id="KW-0393">Immunoglobulin domain</keyword>
<dbReference type="SUPFAM" id="SSF48726">
    <property type="entry name" value="Immunoglobulin"/>
    <property type="match status" value="1"/>
</dbReference>
<dbReference type="WBParaSite" id="jg7836">
    <property type="protein sequence ID" value="jg7836"/>
    <property type="gene ID" value="jg7836"/>
</dbReference>
<dbReference type="PROSITE" id="PS50835">
    <property type="entry name" value="IG_LIKE"/>
    <property type="match status" value="1"/>
</dbReference>
<feature type="domain" description="Ig-like" evidence="5">
    <location>
        <begin position="171"/>
        <end position="256"/>
    </location>
</feature>
<evidence type="ECO:0000256" key="3">
    <source>
        <dbReference type="SAM" id="Coils"/>
    </source>
</evidence>
<evidence type="ECO:0000256" key="4">
    <source>
        <dbReference type="SAM" id="Phobius"/>
    </source>
</evidence>
<dbReference type="Pfam" id="PF13927">
    <property type="entry name" value="Ig_3"/>
    <property type="match status" value="1"/>
</dbReference>
<dbReference type="CDD" id="cd00096">
    <property type="entry name" value="Ig"/>
    <property type="match status" value="1"/>
</dbReference>
<evidence type="ECO:0000259" key="5">
    <source>
        <dbReference type="PROSITE" id="PS50835"/>
    </source>
</evidence>
<dbReference type="PANTHER" id="PTHR10075">
    <property type="entry name" value="BASIGIN RELATED"/>
    <property type="match status" value="1"/>
</dbReference>
<keyword evidence="4" id="KW-1133">Transmembrane helix</keyword>
<dbReference type="PANTHER" id="PTHR10075:SF14">
    <property type="entry name" value="CELL ADHESION MOLECULE DSCAM2-RELATED"/>
    <property type="match status" value="1"/>
</dbReference>
<evidence type="ECO:0000256" key="1">
    <source>
        <dbReference type="ARBA" id="ARBA00022737"/>
    </source>
</evidence>
<keyword evidence="4" id="KW-0472">Membrane</keyword>
<dbReference type="SMART" id="SM00408">
    <property type="entry name" value="IGc2"/>
    <property type="match status" value="1"/>
</dbReference>
<dbReference type="InterPro" id="IPR007110">
    <property type="entry name" value="Ig-like_dom"/>
</dbReference>
<sequence>MLTRKKFAASIFVKCFLTTFCRVRPLLFLILPVTLSLFLPNAADAAVYAQGNLALVFEAQSGKTSETLPLHDNLTALWCQATENGQDKLPIKSSKFLQVNPPPTRMHKGDVVENRAHLRFGRVTPSAVGKYKCEITTESGDFVTGNLFVYMRPVIYNNGSLKLDQAEEGKPFHLVNTGLSKVVRGEIARLTCPAIGYPIPSIRWFRDGEPIGISEKFVQLGNQLHIKEVDDPDEGIYNCDFEVKLDQHLRVTSSLSWLIPLIVIFVILILLFLTIYLCAAWKRYKHAQYNVAQKEKCLRKAEEQQLHEDEDE</sequence>
<dbReference type="SMART" id="SM00409">
    <property type="entry name" value="IG"/>
    <property type="match status" value="2"/>
</dbReference>
<evidence type="ECO:0000313" key="6">
    <source>
        <dbReference type="Proteomes" id="UP000887574"/>
    </source>
</evidence>
<proteinExistence type="predicted"/>
<dbReference type="InterPro" id="IPR013783">
    <property type="entry name" value="Ig-like_fold"/>
</dbReference>
<reference evidence="7" key="1">
    <citation type="submission" date="2022-11" db="UniProtKB">
        <authorList>
            <consortium name="WormBaseParasite"/>
        </authorList>
    </citation>
    <scope>IDENTIFICATION</scope>
</reference>
<keyword evidence="4" id="KW-0812">Transmembrane</keyword>
<evidence type="ECO:0000313" key="7">
    <source>
        <dbReference type="WBParaSite" id="jg7836"/>
    </source>
</evidence>
<accession>A0A915EQE2</accession>
<dbReference type="InterPro" id="IPR058814">
    <property type="entry name" value="ZIG1/7_N"/>
</dbReference>
<evidence type="ECO:0000256" key="2">
    <source>
        <dbReference type="ARBA" id="ARBA00023319"/>
    </source>
</evidence>
<keyword evidence="3" id="KW-0175">Coiled coil</keyword>
<dbReference type="GO" id="GO:0048468">
    <property type="term" value="P:cell development"/>
    <property type="evidence" value="ECO:0007669"/>
    <property type="project" value="UniProtKB-ARBA"/>
</dbReference>
<keyword evidence="1" id="KW-0677">Repeat</keyword>
<name>A0A915EQE2_9BILA</name>
<dbReference type="InterPro" id="IPR003599">
    <property type="entry name" value="Ig_sub"/>
</dbReference>
<dbReference type="Gene3D" id="2.60.40.10">
    <property type="entry name" value="Immunoglobulins"/>
    <property type="match status" value="1"/>
</dbReference>
<keyword evidence="6" id="KW-1185">Reference proteome</keyword>
<feature type="transmembrane region" description="Helical" evidence="4">
    <location>
        <begin position="257"/>
        <end position="279"/>
    </location>
</feature>
<dbReference type="AlphaFoldDB" id="A0A915EQE2"/>
<dbReference type="Proteomes" id="UP000887574">
    <property type="component" value="Unplaced"/>
</dbReference>
<feature type="coiled-coil region" evidence="3">
    <location>
        <begin position="284"/>
        <end position="312"/>
    </location>
</feature>